<feature type="transmembrane region" description="Helical" evidence="6">
    <location>
        <begin position="108"/>
        <end position="137"/>
    </location>
</feature>
<organism evidence="8 9">
    <name type="scientific">Anaerostipes rhamnosivorans</name>
    <dbReference type="NCBI Taxonomy" id="1229621"/>
    <lineage>
        <taxon>Bacteria</taxon>
        <taxon>Bacillati</taxon>
        <taxon>Bacillota</taxon>
        <taxon>Clostridia</taxon>
        <taxon>Lachnospirales</taxon>
        <taxon>Lachnospiraceae</taxon>
        <taxon>Anaerostipes</taxon>
    </lineage>
</organism>
<gene>
    <name evidence="8" type="ORF">AR1Y2_3536</name>
</gene>
<protein>
    <submittedName>
        <fullName evidence="8">Putative ABC transporter</fullName>
    </submittedName>
</protein>
<feature type="transmembrane region" description="Helical" evidence="6">
    <location>
        <begin position="17"/>
        <end position="37"/>
    </location>
</feature>
<dbReference type="PANTHER" id="PTHR46795">
    <property type="entry name" value="ABC TRANSPORTER PERMEASE-RELATED-RELATED"/>
    <property type="match status" value="1"/>
</dbReference>
<feature type="transmembrane region" description="Helical" evidence="6">
    <location>
        <begin position="157"/>
        <end position="178"/>
    </location>
</feature>
<evidence type="ECO:0000313" key="9">
    <source>
        <dbReference type="Proteomes" id="UP000298653"/>
    </source>
</evidence>
<feature type="transmembrane region" description="Helical" evidence="6">
    <location>
        <begin position="650"/>
        <end position="672"/>
    </location>
</feature>
<keyword evidence="9" id="KW-1185">Reference proteome</keyword>
<feature type="transmembrane region" description="Helical" evidence="6">
    <location>
        <begin position="57"/>
        <end position="79"/>
    </location>
</feature>
<evidence type="ECO:0000259" key="7">
    <source>
        <dbReference type="Pfam" id="PF02687"/>
    </source>
</evidence>
<keyword evidence="3 6" id="KW-0812">Transmembrane</keyword>
<dbReference type="OrthoDB" id="9781780at2"/>
<feature type="transmembrane region" description="Helical" evidence="6">
    <location>
        <begin position="557"/>
        <end position="579"/>
    </location>
</feature>
<dbReference type="RefSeq" id="WP_137330136.1">
    <property type="nucleotide sequence ID" value="NZ_CP040058.1"/>
</dbReference>
<dbReference type="InterPro" id="IPR003838">
    <property type="entry name" value="ABC3_permease_C"/>
</dbReference>
<accession>A0A4V1EGR4</accession>
<feature type="transmembrane region" description="Helical" evidence="6">
    <location>
        <begin position="283"/>
        <end position="306"/>
    </location>
</feature>
<evidence type="ECO:0000256" key="3">
    <source>
        <dbReference type="ARBA" id="ARBA00022692"/>
    </source>
</evidence>
<dbReference type="PIRSF" id="PIRSF018968">
    <property type="entry name" value="ABC_permease_BceB"/>
    <property type="match status" value="1"/>
</dbReference>
<comment type="subcellular location">
    <subcellularLocation>
        <location evidence="1 6">Cell membrane</location>
        <topology evidence="1 6">Multi-pass membrane protein</topology>
    </subcellularLocation>
</comment>
<feature type="transmembrane region" description="Helical" evidence="6">
    <location>
        <begin position="203"/>
        <end position="224"/>
    </location>
</feature>
<evidence type="ECO:0000313" key="8">
    <source>
        <dbReference type="EMBL" id="QCP36990.1"/>
    </source>
</evidence>
<dbReference type="PANTHER" id="PTHR46795:SF3">
    <property type="entry name" value="ABC TRANSPORTER PERMEASE"/>
    <property type="match status" value="1"/>
</dbReference>
<comment type="similarity">
    <text evidence="6">Belongs to the ABC-4 integral membrane protein family.</text>
</comment>
<proteinExistence type="inferred from homology"/>
<dbReference type="EMBL" id="CP040058">
    <property type="protein sequence ID" value="QCP36990.1"/>
    <property type="molecule type" value="Genomic_DNA"/>
</dbReference>
<evidence type="ECO:0000256" key="1">
    <source>
        <dbReference type="ARBA" id="ARBA00004651"/>
    </source>
</evidence>
<evidence type="ECO:0000256" key="2">
    <source>
        <dbReference type="ARBA" id="ARBA00022475"/>
    </source>
</evidence>
<reference evidence="8 9" key="1">
    <citation type="submission" date="2019-05" db="EMBL/GenBank/DDBJ databases">
        <title>Complete genome sequencing of Anaerostipes rhamnosivorans.</title>
        <authorList>
            <person name="Bui T.P.N."/>
            <person name="de Vos W.M."/>
        </authorList>
    </citation>
    <scope>NUCLEOTIDE SEQUENCE [LARGE SCALE GENOMIC DNA]</scope>
    <source>
        <strain evidence="8 9">1y2</strain>
    </source>
</reference>
<dbReference type="GO" id="GO:0005886">
    <property type="term" value="C:plasma membrane"/>
    <property type="evidence" value="ECO:0007669"/>
    <property type="project" value="UniProtKB-SubCell"/>
</dbReference>
<dbReference type="Pfam" id="PF02687">
    <property type="entry name" value="FtsX"/>
    <property type="match status" value="1"/>
</dbReference>
<keyword evidence="6" id="KW-0813">Transport</keyword>
<evidence type="ECO:0000256" key="4">
    <source>
        <dbReference type="ARBA" id="ARBA00022989"/>
    </source>
</evidence>
<name>A0A4V1EGR4_9FIRM</name>
<dbReference type="AlphaFoldDB" id="A0A4V1EGR4"/>
<keyword evidence="4 6" id="KW-1133">Transmembrane helix</keyword>
<feature type="domain" description="ABC3 transporter permease C-terminal" evidence="7">
    <location>
        <begin position="63"/>
        <end position="182"/>
    </location>
</feature>
<feature type="transmembrane region" description="Helical" evidence="6">
    <location>
        <begin position="613"/>
        <end position="630"/>
    </location>
</feature>
<sequence length="682" mass="76660">MYSKLAFGNVKKSIKDFTVYFLTLTFGVCLFYVFNSIGSQQAMLRMNESQRQIIEMLQMAIGSLSVFIAVILGFLVIYANRFLIKRRKKELGLYLCLGMDKRQVSKVLIIETLFIGVFALAAGLLAGVFLSQGLSVVTAKMFMVEMKEFRFIFSGDAFIRTIIYFAVIFLIVMIFNAFSISKVKVIDLLSASKKNETLKVKKLGVSVVLFLISVVCIGFAYYCIQENGMMEVDSQFWMSIIFGAVGTFLFFLSLSGFFLRILKTNKRFYYRKLNMFILRQINSKITTTFVSMTMLCLMLLVAIGVFSTGAGLATTFGKDMKKATPYDVSYIKYLPEDATDSEAKINMREEFKKKGVNMDEFVDKSCNITTRLYNKVKFKIFLSGRDKLVDYPEGTKQRMEKSSPDIISLSDYNESMKKQGKQGISLKSDEYAVNCNFENLQDLWKDVCKTGVKVKIAGKTLSAKNTMQDTTYYSASSMPMDMGTLIVPDEIARTIPMRAVIYNCNFKGDAEKNSNKLSAALDKVYPQKTQEQRNKSPYHMAIYKVEMIEQSAGLSMVITYIAIYIGAVFLITCAAVLALQQLSENSDNVERYNLLRKIGADERMINHAMLAQIVIYFMVPLSLALVHSYIGVKVASNVIATLGNVNALNGILASAVAILIIYGGYMLATYLGSKAVIKERNK</sequence>
<dbReference type="GO" id="GO:0055085">
    <property type="term" value="P:transmembrane transport"/>
    <property type="evidence" value="ECO:0007669"/>
    <property type="project" value="UniProtKB-UniRule"/>
</dbReference>
<dbReference type="InterPro" id="IPR027022">
    <property type="entry name" value="ABC_permease_BceB-typ"/>
</dbReference>
<evidence type="ECO:0000256" key="6">
    <source>
        <dbReference type="PIRNR" id="PIRNR018968"/>
    </source>
</evidence>
<keyword evidence="2 6" id="KW-1003">Cell membrane</keyword>
<keyword evidence="5 6" id="KW-0472">Membrane</keyword>
<feature type="transmembrane region" description="Helical" evidence="6">
    <location>
        <begin position="236"/>
        <end position="262"/>
    </location>
</feature>
<dbReference type="InterPro" id="IPR052536">
    <property type="entry name" value="ABC-4_Integral_Memb_Prot"/>
</dbReference>
<dbReference type="KEGG" id="arf:AR1Y2_3536"/>
<dbReference type="Proteomes" id="UP000298653">
    <property type="component" value="Chromosome"/>
</dbReference>
<evidence type="ECO:0000256" key="5">
    <source>
        <dbReference type="ARBA" id="ARBA00023136"/>
    </source>
</evidence>